<dbReference type="GeneID" id="28834951"/>
<proteinExistence type="predicted"/>
<dbReference type="Proteomes" id="UP000091956">
    <property type="component" value="Unassembled WGS sequence"/>
</dbReference>
<dbReference type="AlphaFoldDB" id="A0A1B8GWW7"/>
<feature type="compositionally biased region" description="Polar residues" evidence="2">
    <location>
        <begin position="680"/>
        <end position="697"/>
    </location>
</feature>
<dbReference type="GO" id="GO:0003676">
    <property type="term" value="F:nucleic acid binding"/>
    <property type="evidence" value="ECO:0007669"/>
    <property type="project" value="InterPro"/>
</dbReference>
<feature type="region of interest" description="Disordered" evidence="2">
    <location>
        <begin position="497"/>
        <end position="561"/>
    </location>
</feature>
<dbReference type="PROSITE" id="PS50158">
    <property type="entry name" value="ZF_CCHC"/>
    <property type="match status" value="1"/>
</dbReference>
<feature type="compositionally biased region" description="Polar residues" evidence="2">
    <location>
        <begin position="282"/>
        <end position="309"/>
    </location>
</feature>
<evidence type="ECO:0000313" key="5">
    <source>
        <dbReference type="Proteomes" id="UP000091956"/>
    </source>
</evidence>
<dbReference type="Gene3D" id="4.10.60.10">
    <property type="entry name" value="Zinc finger, CCHC-type"/>
    <property type="match status" value="1"/>
</dbReference>
<dbReference type="SUPFAM" id="SSF57756">
    <property type="entry name" value="Retrovirus zinc finger-like domains"/>
    <property type="match status" value="1"/>
</dbReference>
<feature type="region of interest" description="Disordered" evidence="2">
    <location>
        <begin position="49"/>
        <end position="372"/>
    </location>
</feature>
<feature type="compositionally biased region" description="Pro residues" evidence="2">
    <location>
        <begin position="200"/>
        <end position="218"/>
    </location>
</feature>
<feature type="compositionally biased region" description="Polar residues" evidence="2">
    <location>
        <begin position="523"/>
        <end position="535"/>
    </location>
</feature>
<feature type="compositionally biased region" description="Polar residues" evidence="2">
    <location>
        <begin position="357"/>
        <end position="372"/>
    </location>
</feature>
<feature type="compositionally biased region" description="Basic and acidic residues" evidence="2">
    <location>
        <begin position="507"/>
        <end position="522"/>
    </location>
</feature>
<feature type="region of interest" description="Disordered" evidence="2">
    <location>
        <begin position="1"/>
        <end position="25"/>
    </location>
</feature>
<sequence>MAAEGPPSTDMGSQQAPAKGNAPTCYNCGDSGHYFDACPEPARKIPVGLAAAQAAKANAGPQSHHGGYGGQDHRSKRQKTGSGPVVTRYPVPGPVVTKFGPPPNQHPPYGGPQGYNGMPPQQFPQGQYGHPQQQFAPQNGYPPYGYQGPPMPQGYNQYGHHPPAPYGQGYGPMPPQGQSYSYGLPSGPYYGQPYGSQVPYGPPVPQQYPHQAPVPYPPQHSQVPYQQQNMQQPAGYGPPQHAGPYQPGPYPQGGPHAPPNLYNMPPQHPQAHAQGQPPVPYQSFQGQGTQGYNENNGPYPNQQSQQGVQTPVPIHGSPAAGGPSNNSDQGSAQAGKSSGQPESAHDRPIDDGAAIKNQPTHSTNCAESTEGSLSHDTIDEFDIDWEDSVFNDLLTVVAIAILTPLSTQLDEEPLTSDASDAPIKSKYVRPGNLEVFILPIQKSLHWAILHTDPALAKIDEAYPAVPFEMWEEYREERKKRKMLEARLRDNTWDNQLHEDVQVAADDQSMRESSTESMDRQESNRSGVRQFSAGSQRDSRSRSRTPGYSRRGTPTLDDEDELWASRPDEAPVETVAYVDPAEAVLASLGVTGAPKPVSVNTAVYNDGQKEPSSPRRQQMRQDSGYASARPSIGRQSSWNNGPAFRRPSKPTRHRSGYDGCIDSPISEVSMRSHNSERDVSKQGSKSMSPVESPLSPTSAALVGEAPASNEDRYRSREPLRQNDDQYVKKRPQPKVAEAYSRRW</sequence>
<dbReference type="GO" id="GO:0008270">
    <property type="term" value="F:zinc ion binding"/>
    <property type="evidence" value="ECO:0007669"/>
    <property type="project" value="UniProtKB-KW"/>
</dbReference>
<keyword evidence="1" id="KW-0863">Zinc-finger</keyword>
<accession>A0A1B8GWW7</accession>
<feature type="compositionally biased region" description="Pro residues" evidence="2">
    <location>
        <begin position="100"/>
        <end position="110"/>
    </location>
</feature>
<dbReference type="OrthoDB" id="3550095at2759"/>
<dbReference type="InterPro" id="IPR036875">
    <property type="entry name" value="Znf_CCHC_sf"/>
</dbReference>
<feature type="compositionally biased region" description="Low complexity" evidence="2">
    <location>
        <begin position="222"/>
        <end position="245"/>
    </location>
</feature>
<gene>
    <name evidence="4" type="ORF">VE01_01565</name>
</gene>
<dbReference type="InterPro" id="IPR001878">
    <property type="entry name" value="Znf_CCHC"/>
</dbReference>
<evidence type="ECO:0000313" key="4">
    <source>
        <dbReference type="EMBL" id="OBU00320.1"/>
    </source>
</evidence>
<keyword evidence="1" id="KW-0479">Metal-binding</keyword>
<feature type="compositionally biased region" description="Pro residues" evidence="2">
    <location>
        <begin position="246"/>
        <end position="258"/>
    </location>
</feature>
<feature type="compositionally biased region" description="Basic and acidic residues" evidence="2">
    <location>
        <begin position="708"/>
        <end position="726"/>
    </location>
</feature>
<evidence type="ECO:0000256" key="2">
    <source>
        <dbReference type="SAM" id="MobiDB-lite"/>
    </source>
</evidence>
<dbReference type="STRING" id="342668.A0A1B8GWW7"/>
<feature type="compositionally biased region" description="Polar residues" evidence="2">
    <location>
        <begin position="323"/>
        <end position="341"/>
    </location>
</feature>
<feature type="region of interest" description="Disordered" evidence="2">
    <location>
        <begin position="591"/>
        <end position="742"/>
    </location>
</feature>
<evidence type="ECO:0000259" key="3">
    <source>
        <dbReference type="PROSITE" id="PS50158"/>
    </source>
</evidence>
<feature type="compositionally biased region" description="Low complexity" evidence="2">
    <location>
        <begin position="176"/>
        <end position="199"/>
    </location>
</feature>
<keyword evidence="5" id="KW-1185">Reference proteome</keyword>
<feature type="compositionally biased region" description="Low complexity" evidence="2">
    <location>
        <begin position="137"/>
        <end position="161"/>
    </location>
</feature>
<feature type="compositionally biased region" description="Low complexity" evidence="2">
    <location>
        <begin position="50"/>
        <end position="59"/>
    </location>
</feature>
<evidence type="ECO:0000256" key="1">
    <source>
        <dbReference type="PROSITE-ProRule" id="PRU00047"/>
    </source>
</evidence>
<dbReference type="RefSeq" id="XP_018134052.1">
    <property type="nucleotide sequence ID" value="XM_018271084.2"/>
</dbReference>
<name>A0A1B8GWW7_9PEZI</name>
<reference evidence="4 5" key="1">
    <citation type="submission" date="2016-03" db="EMBL/GenBank/DDBJ databases">
        <title>Comparative genomics of Pseudogymnoascus destructans, the fungus causing white-nose syndrome of bats.</title>
        <authorList>
            <person name="Palmer J.M."/>
            <person name="Drees K.P."/>
            <person name="Foster J.T."/>
            <person name="Lindner D.L."/>
        </authorList>
    </citation>
    <scope>NUCLEOTIDE SEQUENCE [LARGE SCALE GENOMIC DNA]</scope>
    <source>
        <strain evidence="4 5">UAMH 10579</strain>
    </source>
</reference>
<dbReference type="EMBL" id="KV460209">
    <property type="protein sequence ID" value="OBU00320.1"/>
    <property type="molecule type" value="Genomic_DNA"/>
</dbReference>
<organism evidence="4 5">
    <name type="scientific">Pseudogymnoascus verrucosus</name>
    <dbReference type="NCBI Taxonomy" id="342668"/>
    <lineage>
        <taxon>Eukaryota</taxon>
        <taxon>Fungi</taxon>
        <taxon>Dikarya</taxon>
        <taxon>Ascomycota</taxon>
        <taxon>Pezizomycotina</taxon>
        <taxon>Leotiomycetes</taxon>
        <taxon>Thelebolales</taxon>
        <taxon>Thelebolaceae</taxon>
        <taxon>Pseudogymnoascus</taxon>
    </lineage>
</organism>
<dbReference type="SMART" id="SM00343">
    <property type="entry name" value="ZnF_C2HC"/>
    <property type="match status" value="1"/>
</dbReference>
<protein>
    <recommendedName>
        <fullName evidence="3">CCHC-type domain-containing protein</fullName>
    </recommendedName>
</protein>
<reference evidence="5" key="2">
    <citation type="journal article" date="2018" name="Nat. Commun.">
        <title>Extreme sensitivity to ultraviolet light in the fungal pathogen causing white-nose syndrome of bats.</title>
        <authorList>
            <person name="Palmer J.M."/>
            <person name="Drees K.P."/>
            <person name="Foster J.T."/>
            <person name="Lindner D.L."/>
        </authorList>
    </citation>
    <scope>NUCLEOTIDE SEQUENCE [LARGE SCALE GENOMIC DNA]</scope>
    <source>
        <strain evidence="5">UAMH 10579</strain>
    </source>
</reference>
<keyword evidence="1" id="KW-0862">Zinc</keyword>
<feature type="domain" description="CCHC-type" evidence="3">
    <location>
        <begin position="25"/>
        <end position="40"/>
    </location>
</feature>